<evidence type="ECO:0000313" key="4">
    <source>
        <dbReference type="Proteomes" id="UP000186002"/>
    </source>
</evidence>
<dbReference type="EMBL" id="FRBW01000006">
    <property type="protein sequence ID" value="SHN13199.1"/>
    <property type="molecule type" value="Genomic_DNA"/>
</dbReference>
<gene>
    <name evidence="3" type="ORF">SAMN05444272_4222</name>
</gene>
<keyword evidence="4" id="KW-1185">Reference proteome</keyword>
<feature type="compositionally biased region" description="Low complexity" evidence="1">
    <location>
        <begin position="269"/>
        <end position="302"/>
    </location>
</feature>
<dbReference type="Pfam" id="PF20232">
    <property type="entry name" value="T6SS_FHA_C"/>
    <property type="match status" value="1"/>
</dbReference>
<dbReference type="Proteomes" id="UP000186002">
    <property type="component" value="Unassembled WGS sequence"/>
</dbReference>
<dbReference type="AlphaFoldDB" id="A0A1M7P952"/>
<feature type="region of interest" description="Disordered" evidence="1">
    <location>
        <begin position="113"/>
        <end position="372"/>
    </location>
</feature>
<dbReference type="PROSITE" id="PS50006">
    <property type="entry name" value="FHA_DOMAIN"/>
    <property type="match status" value="1"/>
</dbReference>
<feature type="compositionally biased region" description="Low complexity" evidence="1">
    <location>
        <begin position="170"/>
        <end position="183"/>
    </location>
</feature>
<dbReference type="InterPro" id="IPR050923">
    <property type="entry name" value="Cell_Proc_Reg/RNA_Proc"/>
</dbReference>
<dbReference type="Gene3D" id="2.60.200.20">
    <property type="match status" value="1"/>
</dbReference>
<dbReference type="RefSeq" id="WP_073015351.1">
    <property type="nucleotide sequence ID" value="NZ_FRBW01000006.1"/>
</dbReference>
<dbReference type="SUPFAM" id="SSF49879">
    <property type="entry name" value="SMAD/FHA domain"/>
    <property type="match status" value="1"/>
</dbReference>
<dbReference type="InterPro" id="IPR008984">
    <property type="entry name" value="SMAD_FHA_dom_sf"/>
</dbReference>
<dbReference type="Pfam" id="PF00498">
    <property type="entry name" value="FHA"/>
    <property type="match status" value="1"/>
</dbReference>
<evidence type="ECO:0000256" key="1">
    <source>
        <dbReference type="SAM" id="MobiDB-lite"/>
    </source>
</evidence>
<dbReference type="PANTHER" id="PTHR23308">
    <property type="entry name" value="NUCLEAR INHIBITOR OF PROTEIN PHOSPHATASE-1"/>
    <property type="match status" value="1"/>
</dbReference>
<feature type="domain" description="FHA" evidence="2">
    <location>
        <begin position="27"/>
        <end position="73"/>
    </location>
</feature>
<dbReference type="InterPro" id="IPR000253">
    <property type="entry name" value="FHA_dom"/>
</dbReference>
<dbReference type="NCBIfam" id="TIGR03354">
    <property type="entry name" value="VI_FHA"/>
    <property type="match status" value="1"/>
</dbReference>
<dbReference type="InterPro" id="IPR046883">
    <property type="entry name" value="T6SS_FHA_C"/>
</dbReference>
<feature type="compositionally biased region" description="Low complexity" evidence="1">
    <location>
        <begin position="342"/>
        <end position="372"/>
    </location>
</feature>
<dbReference type="SMART" id="SM00240">
    <property type="entry name" value="FHA"/>
    <property type="match status" value="1"/>
</dbReference>
<sequence length="566" mass="59603">MSLTLRLMNSGTLPNGMSAVPMKDGVLTIGRGEENDLSLPDPDRLLSKRHCVIEERAGDFVIIDFSTNGTFLNYGAERIGQIPTPLSHGDVVLLGAFELVVDITSAEAHAMANEPLPPADDSRNMPVSPVRDPAHISLDDPLDNGAEPWDAFFGEPLDAPGHGSLPSGQPAAHPGAHPGAWAPPVRPSDPLAFDHPLGRDDPLAPGAPLGLDDPFAAAPEALPQGAMPGQSAWPHGASEGDHKPTQQDYFPTPSVKPSLIPDDWDDLLPPAAAPQASPAAPAQQPVHQASPAPQAAKPVQAPFDDPLAGPLDGPLDGSLPETLPGLQPEAFPDPLLEPAANPFAEPLPEARPAAASPVRQAPAPVAAAPAPSHGSEAAARAFLAGAGASHLAIPAEELEETMARMGRVFAALVAGMREILLTRATIKSEMRMNRTMISSGGNNPLKFSISPEQAVEAMIRPSVRGYLDAETAAAQGLADIRAHEIAMMSGMEAALKDLLVRLSPDKLSSRIESGASLGGLLGGRKARYWEAYEKMYAQIARETEDDFQSAFGREFARAYEEQLKKL</sequence>
<dbReference type="STRING" id="735517.SAMN05444272_4222"/>
<reference evidence="3 4" key="1">
    <citation type="submission" date="2016-11" db="EMBL/GenBank/DDBJ databases">
        <authorList>
            <person name="Jaros S."/>
            <person name="Januszkiewicz K."/>
            <person name="Wedrychowicz H."/>
        </authorList>
    </citation>
    <scope>NUCLEOTIDE SEQUENCE [LARGE SCALE GENOMIC DNA]</scope>
    <source>
        <strain evidence="3 4">DSM 22153</strain>
    </source>
</reference>
<name>A0A1M7P952_9HYPH</name>
<dbReference type="CDD" id="cd00060">
    <property type="entry name" value="FHA"/>
    <property type="match status" value="1"/>
</dbReference>
<accession>A0A1M7P952</accession>
<proteinExistence type="predicted"/>
<evidence type="ECO:0000313" key="3">
    <source>
        <dbReference type="EMBL" id="SHN13199.1"/>
    </source>
</evidence>
<dbReference type="InterPro" id="IPR017735">
    <property type="entry name" value="T6SS_FHA"/>
</dbReference>
<evidence type="ECO:0000259" key="2">
    <source>
        <dbReference type="PROSITE" id="PS50006"/>
    </source>
</evidence>
<organism evidence="3 4">
    <name type="scientific">Roseibium suaedae</name>
    <dbReference type="NCBI Taxonomy" id="735517"/>
    <lineage>
        <taxon>Bacteria</taxon>
        <taxon>Pseudomonadati</taxon>
        <taxon>Pseudomonadota</taxon>
        <taxon>Alphaproteobacteria</taxon>
        <taxon>Hyphomicrobiales</taxon>
        <taxon>Stappiaceae</taxon>
        <taxon>Roseibium</taxon>
    </lineage>
</organism>
<protein>
    <submittedName>
        <fullName evidence="3">FHA domain protein</fullName>
    </submittedName>
</protein>